<evidence type="ECO:0000256" key="4">
    <source>
        <dbReference type="ARBA" id="ARBA00022801"/>
    </source>
</evidence>
<feature type="active site" description="Nucleophile" evidence="7">
    <location>
        <position position="413"/>
    </location>
</feature>
<dbReference type="PIRSF" id="PIRSF001217">
    <property type="entry name" value="Protease_4_SppA"/>
    <property type="match status" value="1"/>
</dbReference>
<evidence type="ECO:0000313" key="11">
    <source>
        <dbReference type="Proteomes" id="UP000262073"/>
    </source>
</evidence>
<dbReference type="KEGG" id="salm:D0Y50_11005"/>
<organism evidence="10 11">
    <name type="scientific">Salinimonas sediminis</name>
    <dbReference type="NCBI Taxonomy" id="2303538"/>
    <lineage>
        <taxon>Bacteria</taxon>
        <taxon>Pseudomonadati</taxon>
        <taxon>Pseudomonadota</taxon>
        <taxon>Gammaproteobacteria</taxon>
        <taxon>Alteromonadales</taxon>
        <taxon>Alteromonadaceae</taxon>
        <taxon>Alteromonas/Salinimonas group</taxon>
        <taxon>Salinimonas</taxon>
    </lineage>
</organism>
<dbReference type="OrthoDB" id="9764363at2"/>
<dbReference type="GO" id="GO:0016020">
    <property type="term" value="C:membrane"/>
    <property type="evidence" value="ECO:0007669"/>
    <property type="project" value="UniProtKB-SubCell"/>
</dbReference>
<dbReference type="InterPro" id="IPR004635">
    <property type="entry name" value="Pept_S49_SppA"/>
</dbReference>
<feature type="active site" description="Proton donor/acceptor" evidence="7">
    <location>
        <position position="206"/>
    </location>
</feature>
<evidence type="ECO:0000256" key="8">
    <source>
        <dbReference type="SAM" id="Phobius"/>
    </source>
</evidence>
<dbReference type="PANTHER" id="PTHR33209:SF1">
    <property type="entry name" value="PEPTIDASE S49 DOMAIN-CONTAINING PROTEIN"/>
    <property type="match status" value="1"/>
</dbReference>
<sequence>MAANGSWTKSLFVGLWTVLNFCRKLFFNIIFIFIVVAILIAISADKKPVSVRPDSALYMNLKGQLVIEKEAVDPFEQFMQEAFGDEPENPELLVRDLVKILSNAKQDKRIKALVLDLKEFEGGGLDKLREVSQAIDDFKLSGKPVYAIGDYYSQNQYYLAAHADHVYLNPMGALLLEGYGRFGLYFKDMLEKLKVSTHIFRVGTYKSAVEPFLRNDMSDAAKQANREWLDTYWAQYKQDVAAARGLDEGNFDEKLDVLVEKFDAAQGDFAQYALSNGWVDALKTRSDIREELAALVGRDETEMGVNTTSFYDYLRVINPPMPDMSVSDGAKVAVVVAKGEILDGDQQAGTIGGDSTARLLRQARMDESVKAVVMQVDSPGGSSFASEVIRQEVLELQAAGKPVVVSMGTYAASGGYWISAPADKIYASESTITGSIGVFGMFMTFEKSLDYLGVNSDGVGSTEIAGLSPARELDPRFGDILQRSVESNYTKFITMVGKYRDMSPEQVDDIAQGRVWIGTKAKELGLVDELGDLNDAIAAAAQFAELEEYDVVYEHHKLSPQEQFWKEFFGQAVVWAAKSQFAENNTPLMGMVKQVLSEYNTVSKLNDPMGVYIMCLQCKVH</sequence>
<dbReference type="NCBIfam" id="TIGR00706">
    <property type="entry name" value="SppA_dom"/>
    <property type="match status" value="1"/>
</dbReference>
<reference evidence="10 11" key="1">
    <citation type="submission" date="2018-08" db="EMBL/GenBank/DDBJ databases">
        <title>Salinimonas sediminis sp. nov., a piezophilic bacterium isolated from a deep-sea sediment sample from the New Britain Trench.</title>
        <authorList>
            <person name="Cao J."/>
        </authorList>
    </citation>
    <scope>NUCLEOTIDE SEQUENCE [LARGE SCALE GENOMIC DNA]</scope>
    <source>
        <strain evidence="10 11">N102</strain>
    </source>
</reference>
<evidence type="ECO:0000256" key="3">
    <source>
        <dbReference type="ARBA" id="ARBA00022670"/>
    </source>
</evidence>
<dbReference type="GO" id="GO:0008236">
    <property type="term" value="F:serine-type peptidase activity"/>
    <property type="evidence" value="ECO:0007669"/>
    <property type="project" value="UniProtKB-KW"/>
</dbReference>
<evidence type="ECO:0000256" key="2">
    <source>
        <dbReference type="ARBA" id="ARBA00008683"/>
    </source>
</evidence>
<evidence type="ECO:0000256" key="5">
    <source>
        <dbReference type="ARBA" id="ARBA00022825"/>
    </source>
</evidence>
<dbReference type="EMBL" id="CP031769">
    <property type="protein sequence ID" value="AXR06837.1"/>
    <property type="molecule type" value="Genomic_DNA"/>
</dbReference>
<dbReference type="SUPFAM" id="SSF52096">
    <property type="entry name" value="ClpP/crotonase"/>
    <property type="match status" value="2"/>
</dbReference>
<evidence type="ECO:0000313" key="10">
    <source>
        <dbReference type="EMBL" id="AXR06837.1"/>
    </source>
</evidence>
<keyword evidence="8" id="KW-1133">Transmembrane helix</keyword>
<proteinExistence type="inferred from homology"/>
<dbReference type="Gene3D" id="6.20.330.10">
    <property type="match status" value="1"/>
</dbReference>
<keyword evidence="6 8" id="KW-0472">Membrane</keyword>
<dbReference type="AlphaFoldDB" id="A0A346NMT0"/>
<dbReference type="CDD" id="cd07023">
    <property type="entry name" value="S49_Sppa_N_C"/>
    <property type="match status" value="1"/>
</dbReference>
<keyword evidence="11" id="KW-1185">Reference proteome</keyword>
<dbReference type="Proteomes" id="UP000262073">
    <property type="component" value="Chromosome"/>
</dbReference>
<feature type="domain" description="Peptidase S49" evidence="9">
    <location>
        <begin position="396"/>
        <end position="546"/>
    </location>
</feature>
<dbReference type="InterPro" id="IPR002142">
    <property type="entry name" value="Peptidase_S49"/>
</dbReference>
<keyword evidence="8" id="KW-0812">Transmembrane</keyword>
<keyword evidence="4" id="KW-0378">Hydrolase</keyword>
<dbReference type="Pfam" id="PF01343">
    <property type="entry name" value="Peptidase_S49"/>
    <property type="match status" value="2"/>
</dbReference>
<keyword evidence="5" id="KW-0720">Serine protease</keyword>
<keyword evidence="3" id="KW-0645">Protease</keyword>
<feature type="domain" description="Peptidase S49" evidence="9">
    <location>
        <begin position="139"/>
        <end position="296"/>
    </location>
</feature>
<evidence type="ECO:0000259" key="9">
    <source>
        <dbReference type="Pfam" id="PF01343"/>
    </source>
</evidence>
<evidence type="ECO:0000256" key="6">
    <source>
        <dbReference type="ARBA" id="ARBA00023136"/>
    </source>
</evidence>
<dbReference type="RefSeq" id="WP_117316979.1">
    <property type="nucleotide sequence ID" value="NZ_CP031769.1"/>
</dbReference>
<comment type="similarity">
    <text evidence="2">Belongs to the peptidase S49 family.</text>
</comment>
<dbReference type="Gene3D" id="3.90.226.10">
    <property type="entry name" value="2-enoyl-CoA Hydratase, Chain A, domain 1"/>
    <property type="match status" value="2"/>
</dbReference>
<protein>
    <submittedName>
        <fullName evidence="10">Signal peptide peptidase SppA</fullName>
    </submittedName>
</protein>
<dbReference type="GO" id="GO:0006465">
    <property type="term" value="P:signal peptide processing"/>
    <property type="evidence" value="ECO:0007669"/>
    <property type="project" value="InterPro"/>
</dbReference>
<dbReference type="CDD" id="cd07018">
    <property type="entry name" value="S49_SppA_67K_type"/>
    <property type="match status" value="1"/>
</dbReference>
<evidence type="ECO:0000256" key="7">
    <source>
        <dbReference type="PIRSR" id="PIRSR001217-1"/>
    </source>
</evidence>
<name>A0A346NMT0_9ALTE</name>
<evidence type="ECO:0000256" key="1">
    <source>
        <dbReference type="ARBA" id="ARBA00004370"/>
    </source>
</evidence>
<dbReference type="InterPro" id="IPR047217">
    <property type="entry name" value="S49_SppA_67K_type_N"/>
</dbReference>
<dbReference type="InterPro" id="IPR047272">
    <property type="entry name" value="S49_SppA_C"/>
</dbReference>
<dbReference type="PANTHER" id="PTHR33209">
    <property type="entry name" value="PROTEASE 4"/>
    <property type="match status" value="1"/>
</dbReference>
<comment type="subcellular location">
    <subcellularLocation>
        <location evidence="1">Membrane</location>
    </subcellularLocation>
</comment>
<accession>A0A346NMT0</accession>
<dbReference type="InterPro" id="IPR004634">
    <property type="entry name" value="Pept_S49_pIV"/>
</dbReference>
<feature type="transmembrane region" description="Helical" evidence="8">
    <location>
        <begin position="25"/>
        <end position="44"/>
    </location>
</feature>
<gene>
    <name evidence="10" type="primary">sppA</name>
    <name evidence="10" type="ORF">D0Y50_11005</name>
</gene>
<dbReference type="InterPro" id="IPR029045">
    <property type="entry name" value="ClpP/crotonase-like_dom_sf"/>
</dbReference>
<dbReference type="NCBIfam" id="TIGR00705">
    <property type="entry name" value="SppA_67K"/>
    <property type="match status" value="1"/>
</dbReference>